<protein>
    <submittedName>
        <fullName evidence="1">Uncharacterized protein</fullName>
    </submittedName>
</protein>
<reference evidence="1 2" key="1">
    <citation type="submission" date="2019-12" db="EMBL/GenBank/DDBJ databases">
        <title>Microbes associate with the intestines of laboratory mice.</title>
        <authorList>
            <person name="Navarre W."/>
            <person name="Wong E."/>
        </authorList>
    </citation>
    <scope>NUCLEOTIDE SEQUENCE [LARGE SCALE GENOMIC DNA]</scope>
    <source>
        <strain evidence="1 2">NM51_B2-22</strain>
    </source>
</reference>
<dbReference type="AlphaFoldDB" id="A0A7X3KBA3"/>
<dbReference type="RefSeq" id="WP_160332185.1">
    <property type="nucleotide sequence ID" value="NZ_WSRS01000008.1"/>
</dbReference>
<dbReference type="Proteomes" id="UP000461595">
    <property type="component" value="Unassembled WGS sequence"/>
</dbReference>
<dbReference type="EMBL" id="WSRS01000008">
    <property type="protein sequence ID" value="MVX58360.1"/>
    <property type="molecule type" value="Genomic_DNA"/>
</dbReference>
<comment type="caution">
    <text evidence="1">The sequence shown here is derived from an EMBL/GenBank/DDBJ whole genome shotgun (WGS) entry which is preliminary data.</text>
</comment>
<proteinExistence type="predicted"/>
<name>A0A7X3KBA3_9STRE</name>
<gene>
    <name evidence="1" type="ORF">E5983_01660</name>
</gene>
<accession>A0A7X3KBA3</accession>
<evidence type="ECO:0000313" key="1">
    <source>
        <dbReference type="EMBL" id="MVX58360.1"/>
    </source>
</evidence>
<sequence length="139" mass="16084">MEAKAFKVIRGYYLIAVGQEAFAHYFKIPEDHANFEGIVTGDIALTFYQNDGNITSIPALIRIDGVIESQKMVKDCLQREAKDGFPMLPIVHVLERSQFDPLLYRQMTNEFQNLKKEMERLATARYVQGTIFDYLEEEK</sequence>
<organism evidence="1 2">
    <name type="scientific">Streptococcus danieliae</name>
    <dbReference type="NCBI Taxonomy" id="747656"/>
    <lineage>
        <taxon>Bacteria</taxon>
        <taxon>Bacillati</taxon>
        <taxon>Bacillota</taxon>
        <taxon>Bacilli</taxon>
        <taxon>Lactobacillales</taxon>
        <taxon>Streptococcaceae</taxon>
        <taxon>Streptococcus</taxon>
    </lineage>
</organism>
<dbReference type="OrthoDB" id="2219962at2"/>
<evidence type="ECO:0000313" key="2">
    <source>
        <dbReference type="Proteomes" id="UP000461595"/>
    </source>
</evidence>